<comment type="caution">
    <text evidence="2">The sequence shown here is derived from an EMBL/GenBank/DDBJ whole genome shotgun (WGS) entry which is preliminary data.</text>
</comment>
<dbReference type="RefSeq" id="WP_109725445.1">
    <property type="nucleotide sequence ID" value="NZ_QGDI01000002.1"/>
</dbReference>
<keyword evidence="1" id="KW-1133">Transmembrane helix</keyword>
<gene>
    <name evidence="2" type="ORF">IE37_00553</name>
</gene>
<evidence type="ECO:0000313" key="3">
    <source>
        <dbReference type="Proteomes" id="UP000245720"/>
    </source>
</evidence>
<reference evidence="2 3" key="1">
    <citation type="submission" date="2018-05" db="EMBL/GenBank/DDBJ databases">
        <title>The Hungate 1000. A catalogue of reference genomes from the rumen microbiome.</title>
        <authorList>
            <person name="Kelly W."/>
        </authorList>
    </citation>
    <scope>NUCLEOTIDE SEQUENCE [LARGE SCALE GENOMIC DNA]</scope>
    <source>
        <strain evidence="2 3">SAb67</strain>
    </source>
</reference>
<dbReference type="AlphaFoldDB" id="A0A315Y469"/>
<evidence type="ECO:0000256" key="1">
    <source>
        <dbReference type="SAM" id="Phobius"/>
    </source>
</evidence>
<keyword evidence="1" id="KW-0812">Transmembrane</keyword>
<protein>
    <submittedName>
        <fullName evidence="2">Uncharacterized protein</fullName>
    </submittedName>
</protein>
<dbReference type="EMBL" id="QGDI01000002">
    <property type="protein sequence ID" value="PWJ14569.1"/>
    <property type="molecule type" value="Genomic_DNA"/>
</dbReference>
<accession>A0A315Y469</accession>
<feature type="transmembrane region" description="Helical" evidence="1">
    <location>
        <begin position="23"/>
        <end position="42"/>
    </location>
</feature>
<name>A0A315Y469_RUMFL</name>
<keyword evidence="1" id="KW-0472">Membrane</keyword>
<proteinExistence type="predicted"/>
<sequence length="107" mass="12011">MSNNNISNFPNANNSSTKPNGCAVVIIAIILLLILFGCYSTLSEKKSHKSKCYWCGMEESCHMYDLQYIDGYNPNGSFKFEHKIVFMSSKCADDARKSGKYTNVTEC</sequence>
<organism evidence="2 3">
    <name type="scientific">Ruminococcus flavefaciens</name>
    <dbReference type="NCBI Taxonomy" id="1265"/>
    <lineage>
        <taxon>Bacteria</taxon>
        <taxon>Bacillati</taxon>
        <taxon>Bacillota</taxon>
        <taxon>Clostridia</taxon>
        <taxon>Eubacteriales</taxon>
        <taxon>Oscillospiraceae</taxon>
        <taxon>Ruminococcus</taxon>
    </lineage>
</organism>
<evidence type="ECO:0000313" key="2">
    <source>
        <dbReference type="EMBL" id="PWJ14569.1"/>
    </source>
</evidence>
<dbReference type="Proteomes" id="UP000245720">
    <property type="component" value="Unassembled WGS sequence"/>
</dbReference>
<dbReference type="OrthoDB" id="9979446at2"/>